<feature type="region of interest" description="Disordered" evidence="1">
    <location>
        <begin position="142"/>
        <end position="228"/>
    </location>
</feature>
<evidence type="ECO:0000313" key="2">
    <source>
        <dbReference type="EMBL" id="KAA1123474.1"/>
    </source>
</evidence>
<gene>
    <name evidence="2" type="ORF">PGTUg99_017702</name>
</gene>
<evidence type="ECO:0000256" key="1">
    <source>
        <dbReference type="SAM" id="MobiDB-lite"/>
    </source>
</evidence>
<feature type="compositionally biased region" description="Basic residues" evidence="1">
    <location>
        <begin position="211"/>
        <end position="228"/>
    </location>
</feature>
<proteinExistence type="predicted"/>
<dbReference type="Proteomes" id="UP000325313">
    <property type="component" value="Unassembled WGS sequence"/>
</dbReference>
<organism evidence="2 3">
    <name type="scientific">Puccinia graminis f. sp. tritici</name>
    <dbReference type="NCBI Taxonomy" id="56615"/>
    <lineage>
        <taxon>Eukaryota</taxon>
        <taxon>Fungi</taxon>
        <taxon>Dikarya</taxon>
        <taxon>Basidiomycota</taxon>
        <taxon>Pucciniomycotina</taxon>
        <taxon>Pucciniomycetes</taxon>
        <taxon>Pucciniales</taxon>
        <taxon>Pucciniaceae</taxon>
        <taxon>Puccinia</taxon>
    </lineage>
</organism>
<reference evidence="2 3" key="1">
    <citation type="submission" date="2019-05" db="EMBL/GenBank/DDBJ databases">
        <title>Emergence of the Ug99 lineage of the wheat stem rust pathogen through somatic hybridization.</title>
        <authorList>
            <person name="Li F."/>
            <person name="Upadhyaya N.M."/>
            <person name="Sperschneider J."/>
            <person name="Matny O."/>
            <person name="Nguyen-Phuc H."/>
            <person name="Mago R."/>
            <person name="Raley C."/>
            <person name="Miller M.E."/>
            <person name="Silverstein K.A.T."/>
            <person name="Henningsen E."/>
            <person name="Hirsch C.D."/>
            <person name="Visser B."/>
            <person name="Pretorius Z.A."/>
            <person name="Steffenson B.J."/>
            <person name="Schwessinger B."/>
            <person name="Dodds P.N."/>
            <person name="Figueroa M."/>
        </authorList>
    </citation>
    <scope>NUCLEOTIDE SEQUENCE [LARGE SCALE GENOMIC DNA]</scope>
    <source>
        <strain evidence="2 3">Ug99</strain>
    </source>
</reference>
<comment type="caution">
    <text evidence="2">The sequence shown here is derived from an EMBL/GenBank/DDBJ whole genome shotgun (WGS) entry which is preliminary data.</text>
</comment>
<protein>
    <submittedName>
        <fullName evidence="2">Uncharacterized protein</fullName>
    </submittedName>
</protein>
<feature type="compositionally biased region" description="Pro residues" evidence="1">
    <location>
        <begin position="107"/>
        <end position="124"/>
    </location>
</feature>
<feature type="compositionally biased region" description="Polar residues" evidence="1">
    <location>
        <begin position="142"/>
        <end position="162"/>
    </location>
</feature>
<name>A0A5B0RFE5_PUCGR</name>
<feature type="compositionally biased region" description="Low complexity" evidence="1">
    <location>
        <begin position="182"/>
        <end position="195"/>
    </location>
</feature>
<accession>A0A5B0RFE5</accession>
<dbReference type="EMBL" id="VDEP01000208">
    <property type="protein sequence ID" value="KAA1123474.1"/>
    <property type="molecule type" value="Genomic_DNA"/>
</dbReference>
<sequence>MTIDSGSNYNRSIGIESDELPSTVVHCHQDSTVIKQTKRLVSLTLRNPTPSLVVCTDQAKSGWTTRFTAIASPLSLHRYQAKVPTNPKKPKNTKHPKTTSPKAIIPSPLPPYHHQPPPASTTPPPQLCFIFTTYHHTTITSLPHPNSASDSQHLTTIPSPASTCYPPPNSASDSHPLPTNPSQLSLHHSQAQLHHTNITQSSLNHHTTSPHTHHTPPSHHHHTSTYSF</sequence>
<feature type="region of interest" description="Disordered" evidence="1">
    <location>
        <begin position="83"/>
        <end position="124"/>
    </location>
</feature>
<evidence type="ECO:0000313" key="3">
    <source>
        <dbReference type="Proteomes" id="UP000325313"/>
    </source>
</evidence>
<dbReference type="AlphaFoldDB" id="A0A5B0RFE5"/>
<feature type="compositionally biased region" description="Basic residues" evidence="1">
    <location>
        <begin position="88"/>
        <end position="97"/>
    </location>
</feature>